<dbReference type="Gene3D" id="3.40.1090.10">
    <property type="entry name" value="Cytosolic phospholipase A2 catalytic domain"/>
    <property type="match status" value="1"/>
</dbReference>
<gene>
    <name evidence="3" type="ORF">BDD14_6308</name>
</gene>
<keyword evidence="1" id="KW-0443">Lipid metabolism</keyword>
<evidence type="ECO:0000313" key="4">
    <source>
        <dbReference type="Proteomes" id="UP000292958"/>
    </source>
</evidence>
<dbReference type="RefSeq" id="WP_207231938.1">
    <property type="nucleotide sequence ID" value="NZ_SHKW01000007.1"/>
</dbReference>
<comment type="caution">
    <text evidence="3">The sequence shown here is derived from an EMBL/GenBank/DDBJ whole genome shotgun (WGS) entry which is preliminary data.</text>
</comment>
<name>A0A4Q7Y106_9BACT</name>
<evidence type="ECO:0000256" key="1">
    <source>
        <dbReference type="ARBA" id="ARBA00023098"/>
    </source>
</evidence>
<dbReference type="Proteomes" id="UP000292958">
    <property type="component" value="Unassembled WGS sequence"/>
</dbReference>
<evidence type="ECO:0000259" key="2">
    <source>
        <dbReference type="Pfam" id="PF01734"/>
    </source>
</evidence>
<reference evidence="3 4" key="1">
    <citation type="submission" date="2019-02" db="EMBL/GenBank/DDBJ databases">
        <title>Genomic Encyclopedia of Archaeal and Bacterial Type Strains, Phase II (KMG-II): from individual species to whole genera.</title>
        <authorList>
            <person name="Goeker M."/>
        </authorList>
    </citation>
    <scope>NUCLEOTIDE SEQUENCE [LARGE SCALE GENOMIC DNA]</scope>
    <source>
        <strain evidence="3 4">DSM 18101</strain>
    </source>
</reference>
<accession>A0A4Q7Y106</accession>
<dbReference type="EMBL" id="SHKW01000007">
    <property type="protein sequence ID" value="RZU29701.1"/>
    <property type="molecule type" value="Genomic_DNA"/>
</dbReference>
<organism evidence="3 4">
    <name type="scientific">Edaphobacter modestus</name>
    <dbReference type="NCBI Taxonomy" id="388466"/>
    <lineage>
        <taxon>Bacteria</taxon>
        <taxon>Pseudomonadati</taxon>
        <taxon>Acidobacteriota</taxon>
        <taxon>Terriglobia</taxon>
        <taxon>Terriglobales</taxon>
        <taxon>Acidobacteriaceae</taxon>
        <taxon>Edaphobacter</taxon>
    </lineage>
</organism>
<dbReference type="InterPro" id="IPR016035">
    <property type="entry name" value="Acyl_Trfase/lysoPLipase"/>
</dbReference>
<proteinExistence type="predicted"/>
<dbReference type="AlphaFoldDB" id="A0A4Q7Y106"/>
<evidence type="ECO:0000313" key="3">
    <source>
        <dbReference type="EMBL" id="RZU29701.1"/>
    </source>
</evidence>
<sequence length="275" mass="30352">MTNNNRARHAGKANLSWTMWLIAAISLSLIPVACSTRRLAAVPSPMVARARPPVDNVRFVLGLNFDKFEDEYLLSLQRETTYLASMGHKGPLPATSYLAISGGGGNGAFGAGLITGWTGSGRPVFKTVTGISTGALIAPFAFLGPKYYPPRFHLREIAAANGYDRKRTLYTIRNDRLDPEWANVNRRTLSIASKAVSSLIHTQGNGDLHRMYLTAERDHLDYNLAYIPADFIAVRKSEFDPIYMTQLFARGQEMAAKGYPWQKYPPGYAPNPVAK</sequence>
<dbReference type="GO" id="GO:0006629">
    <property type="term" value="P:lipid metabolic process"/>
    <property type="evidence" value="ECO:0007669"/>
    <property type="project" value="UniProtKB-KW"/>
</dbReference>
<keyword evidence="4" id="KW-1185">Reference proteome</keyword>
<dbReference type="InterPro" id="IPR002641">
    <property type="entry name" value="PNPLA_dom"/>
</dbReference>
<dbReference type="Pfam" id="PF01734">
    <property type="entry name" value="Patatin"/>
    <property type="match status" value="1"/>
</dbReference>
<protein>
    <submittedName>
        <fullName evidence="3">Patatin-like phospholipase</fullName>
    </submittedName>
</protein>
<dbReference type="SUPFAM" id="SSF52151">
    <property type="entry name" value="FabD/lysophospholipase-like"/>
    <property type="match status" value="1"/>
</dbReference>
<feature type="domain" description="PNPLA" evidence="2">
    <location>
        <begin position="98"/>
        <end position="176"/>
    </location>
</feature>